<keyword evidence="1" id="KW-0285">Flavoprotein</keyword>
<evidence type="ECO:0000256" key="2">
    <source>
        <dbReference type="ARBA" id="ARBA00022643"/>
    </source>
</evidence>
<evidence type="ECO:0000256" key="1">
    <source>
        <dbReference type="ARBA" id="ARBA00022630"/>
    </source>
</evidence>
<dbReference type="InterPro" id="IPR005025">
    <property type="entry name" value="FMN_Rdtase-like_dom"/>
</dbReference>
<evidence type="ECO:0000259" key="3">
    <source>
        <dbReference type="Pfam" id="PF03358"/>
    </source>
</evidence>
<keyword evidence="2" id="KW-0288">FMN</keyword>
<dbReference type="InterPro" id="IPR029039">
    <property type="entry name" value="Flavoprotein-like_sf"/>
</dbReference>
<dbReference type="Proteomes" id="UP000449710">
    <property type="component" value="Unassembled WGS sequence"/>
</dbReference>
<protein>
    <submittedName>
        <fullName evidence="4">Flavodoxin family protein</fullName>
    </submittedName>
</protein>
<dbReference type="Pfam" id="PF03358">
    <property type="entry name" value="FMN_red"/>
    <property type="match status" value="1"/>
</dbReference>
<dbReference type="SUPFAM" id="SSF52218">
    <property type="entry name" value="Flavoproteins"/>
    <property type="match status" value="1"/>
</dbReference>
<evidence type="ECO:0000313" key="4">
    <source>
        <dbReference type="EMBL" id="NBG89635.1"/>
    </source>
</evidence>
<evidence type="ECO:0000313" key="5">
    <source>
        <dbReference type="Proteomes" id="UP000449710"/>
    </source>
</evidence>
<name>A0AA43XMX3_9CLOT</name>
<dbReference type="EMBL" id="SUMG01000038">
    <property type="protein sequence ID" value="NBG89635.1"/>
    <property type="molecule type" value="Genomic_DNA"/>
</dbReference>
<dbReference type="InterPro" id="IPR051796">
    <property type="entry name" value="ISF_SsuE-like"/>
</dbReference>
<dbReference type="Gene3D" id="3.40.50.360">
    <property type="match status" value="1"/>
</dbReference>
<comment type="caution">
    <text evidence="4">The sequence shown here is derived from an EMBL/GenBank/DDBJ whole genome shotgun (WGS) entry which is preliminary data.</text>
</comment>
<sequence>MYSNTINQNHQIIQLYGNQNSKGSVIMKVLAILGSPIRRRNNEFLLNKVIQGLEDHIPKDETVEVDFVSVQSLKVSPCIACDRCTRIKGCVFQDDMSYLYKAFNDSDVILFSSPLYFNSVSAQAKAIIDRCQAIFSSKYVLKDPMIDRNRKRLGLFISTAGVDMNDDTELFKGTLPVMDLFFRSINTEYVGNLFIGNVDRVKTSDNPEASHAAREWGRRLVNSYSNPASSQN</sequence>
<accession>A0AA43XMX3</accession>
<dbReference type="PANTHER" id="PTHR43278:SF2">
    <property type="entry name" value="IRON-SULFUR FLAVOPROTEIN"/>
    <property type="match status" value="1"/>
</dbReference>
<feature type="domain" description="NADPH-dependent FMN reductase-like" evidence="3">
    <location>
        <begin position="27"/>
        <end position="160"/>
    </location>
</feature>
<dbReference type="PANTHER" id="PTHR43278">
    <property type="entry name" value="NAD(P)H-DEPENDENT FMN-CONTAINING OXIDOREDUCTASE YWQN-RELATED"/>
    <property type="match status" value="1"/>
</dbReference>
<gene>
    <name evidence="4" type="ORF">ISALK_14210</name>
</gene>
<dbReference type="AlphaFoldDB" id="A0AA43XMX3"/>
<reference evidence="4 5" key="1">
    <citation type="submission" date="2019-04" db="EMBL/GenBank/DDBJ databases">
        <title>Isachenkonia alkalipeptolytica gen. nov. sp. nov. a new anaerobic, alkiliphilic organothrophic bacterium capable to reduce synthesized ferrihydrite isolated from a soda lake.</title>
        <authorList>
            <person name="Toshchakov S.V."/>
            <person name="Zavarzina D.G."/>
            <person name="Zhilina T.N."/>
            <person name="Kostrikina N.A."/>
            <person name="Kublanov I.V."/>
        </authorList>
    </citation>
    <scope>NUCLEOTIDE SEQUENCE [LARGE SCALE GENOMIC DNA]</scope>
    <source>
        <strain evidence="4 5">Z-1701</strain>
    </source>
</reference>
<keyword evidence="5" id="KW-1185">Reference proteome</keyword>
<proteinExistence type="predicted"/>
<organism evidence="4 5">
    <name type="scientific">Isachenkonia alkalipeptolytica</name>
    <dbReference type="NCBI Taxonomy" id="2565777"/>
    <lineage>
        <taxon>Bacteria</taxon>
        <taxon>Bacillati</taxon>
        <taxon>Bacillota</taxon>
        <taxon>Clostridia</taxon>
        <taxon>Eubacteriales</taxon>
        <taxon>Clostridiaceae</taxon>
        <taxon>Isachenkonia</taxon>
    </lineage>
</organism>
<dbReference type="GO" id="GO:0016491">
    <property type="term" value="F:oxidoreductase activity"/>
    <property type="evidence" value="ECO:0007669"/>
    <property type="project" value="InterPro"/>
</dbReference>